<accession>A0ACA9MWB4</accession>
<comment type="caution">
    <text evidence="1">The sequence shown here is derived from an EMBL/GenBank/DDBJ whole genome shotgun (WGS) entry which is preliminary data.</text>
</comment>
<protein>
    <submittedName>
        <fullName evidence="1">1757_t:CDS:1</fullName>
    </submittedName>
</protein>
<dbReference type="EMBL" id="CAJVPM010016787">
    <property type="protein sequence ID" value="CAG8615997.1"/>
    <property type="molecule type" value="Genomic_DNA"/>
</dbReference>
<sequence length="343" mass="40052">MTTKEIPSIVDNLLFSKENKTKKRLISNLSTKNNKAIKISESNRKNLRNDLVNLIALHSEKSKERNNHLSNIHNQDILAKDSFIWLIADARSTEDRVKELEYGKKFYEDSIGTEVFGFAAYTYGKVLIDDEEKGIEAKKIFEIAFFQGGYIDAINKLHEYFGDDIKIFYEEKFKNDDLHDLEYFYYAEILLADKIISEDRASYIMDILNVGVEKEDKNCLLLYHHMLQKKMGSKEHQLNKEHIADMFKANFNNEKMELKSINNNLIVKMKKEIKFKPEDHMVTKSIKDLGIIYKQKKNSSPIGDKYMETDETLIDSYDLGDLNDIERLSPNHYMGKLLFGNKK</sequence>
<organism evidence="1 2">
    <name type="scientific">Scutellospora calospora</name>
    <dbReference type="NCBI Taxonomy" id="85575"/>
    <lineage>
        <taxon>Eukaryota</taxon>
        <taxon>Fungi</taxon>
        <taxon>Fungi incertae sedis</taxon>
        <taxon>Mucoromycota</taxon>
        <taxon>Glomeromycotina</taxon>
        <taxon>Glomeromycetes</taxon>
        <taxon>Diversisporales</taxon>
        <taxon>Gigasporaceae</taxon>
        <taxon>Scutellospora</taxon>
    </lineage>
</organism>
<name>A0ACA9MWB4_9GLOM</name>
<proteinExistence type="predicted"/>
<dbReference type="Proteomes" id="UP000789860">
    <property type="component" value="Unassembled WGS sequence"/>
</dbReference>
<evidence type="ECO:0000313" key="1">
    <source>
        <dbReference type="EMBL" id="CAG8615997.1"/>
    </source>
</evidence>
<keyword evidence="2" id="KW-1185">Reference proteome</keyword>
<evidence type="ECO:0000313" key="2">
    <source>
        <dbReference type="Proteomes" id="UP000789860"/>
    </source>
</evidence>
<gene>
    <name evidence="1" type="ORF">SCALOS_LOCUS7472</name>
</gene>
<reference evidence="1" key="1">
    <citation type="submission" date="2021-06" db="EMBL/GenBank/DDBJ databases">
        <authorList>
            <person name="Kallberg Y."/>
            <person name="Tangrot J."/>
            <person name="Rosling A."/>
        </authorList>
    </citation>
    <scope>NUCLEOTIDE SEQUENCE</scope>
    <source>
        <strain evidence="1">AU212A</strain>
    </source>
</reference>